<dbReference type="RefSeq" id="XP_008866171.1">
    <property type="nucleotide sequence ID" value="XM_008867949.1"/>
</dbReference>
<dbReference type="EMBL" id="KI913957">
    <property type="protein sequence ID" value="ETW04733.1"/>
    <property type="molecule type" value="Genomic_DNA"/>
</dbReference>
<proteinExistence type="predicted"/>
<sequence>MRRRRKAEEAGTAVQIELIEPRSTHRRFVPKVAAYEVVQRSDGQFRVLERPQSAVTTRVKERKEPSMPSRAVQAVHRQRATWVKHPTLEALERTKTVPGGRWVSDERESGRKVEIIATALEAALVMWRDAAVQDIKDTCSSTTRQTTARVLKLMQCAAVVRQRSVDVVNTITAWRTIAGDTSKEFRWQGRNYLVHMANDLDVLESEAMLAHALGIPSFKHNPLLCAITLSDPQWQRYRADPSPARLAQLQATMQLTNEVDGDMLLSFLTTMVVSDWMVTATLQC</sequence>
<dbReference type="VEuPathDB" id="FungiDB:H310_03882"/>
<evidence type="ECO:0000313" key="1">
    <source>
        <dbReference type="EMBL" id="ETW04733.1"/>
    </source>
</evidence>
<dbReference type="AlphaFoldDB" id="A0A024UGG2"/>
<reference evidence="1" key="1">
    <citation type="submission" date="2013-12" db="EMBL/GenBank/DDBJ databases">
        <title>The Genome Sequence of Aphanomyces invadans NJM9701.</title>
        <authorList>
            <consortium name="The Broad Institute Genomics Platform"/>
            <person name="Russ C."/>
            <person name="Tyler B."/>
            <person name="van West P."/>
            <person name="Dieguez-Uribeondo J."/>
            <person name="Young S.K."/>
            <person name="Zeng Q."/>
            <person name="Gargeya S."/>
            <person name="Fitzgerald M."/>
            <person name="Abouelleil A."/>
            <person name="Alvarado L."/>
            <person name="Chapman S.B."/>
            <person name="Gainer-Dewar J."/>
            <person name="Goldberg J."/>
            <person name="Griggs A."/>
            <person name="Gujja S."/>
            <person name="Hansen M."/>
            <person name="Howarth C."/>
            <person name="Imamovic A."/>
            <person name="Ireland A."/>
            <person name="Larimer J."/>
            <person name="McCowan C."/>
            <person name="Murphy C."/>
            <person name="Pearson M."/>
            <person name="Poon T.W."/>
            <person name="Priest M."/>
            <person name="Roberts A."/>
            <person name="Saif S."/>
            <person name="Shea T."/>
            <person name="Sykes S."/>
            <person name="Wortman J."/>
            <person name="Nusbaum C."/>
            <person name="Birren B."/>
        </authorList>
    </citation>
    <scope>NUCLEOTIDE SEQUENCE [LARGE SCALE GENOMIC DNA]</scope>
    <source>
        <strain evidence="1">NJM9701</strain>
    </source>
</reference>
<dbReference type="GeneID" id="20080932"/>
<organism evidence="1">
    <name type="scientific">Aphanomyces invadans</name>
    <dbReference type="NCBI Taxonomy" id="157072"/>
    <lineage>
        <taxon>Eukaryota</taxon>
        <taxon>Sar</taxon>
        <taxon>Stramenopiles</taxon>
        <taxon>Oomycota</taxon>
        <taxon>Saprolegniomycetes</taxon>
        <taxon>Saprolegniales</taxon>
        <taxon>Verrucalvaceae</taxon>
        <taxon>Aphanomyces</taxon>
    </lineage>
</organism>
<accession>A0A024UGG2</accession>
<protein>
    <submittedName>
        <fullName evidence="1">Uncharacterized protein</fullName>
    </submittedName>
</protein>
<gene>
    <name evidence="1" type="ORF">H310_03882</name>
</gene>
<name>A0A024UGG2_9STRA</name>